<dbReference type="AlphaFoldDB" id="A0A1B2DIR6"/>
<accession>A0A1B2DIR6</accession>
<proteinExistence type="predicted"/>
<protein>
    <submittedName>
        <fullName evidence="1">Uncharacterized protein</fullName>
    </submittedName>
</protein>
<name>A0A1B2DIR6_9BACL</name>
<gene>
    <name evidence="1" type="ORF">BBD42_14860</name>
</gene>
<organism evidence="1">
    <name type="scientific">Paenibacillus sp. BIHB 4019</name>
    <dbReference type="NCBI Taxonomy" id="1870819"/>
    <lineage>
        <taxon>Bacteria</taxon>
        <taxon>Bacillati</taxon>
        <taxon>Bacillota</taxon>
        <taxon>Bacilli</taxon>
        <taxon>Bacillales</taxon>
        <taxon>Paenibacillaceae</taxon>
        <taxon>Paenibacillus</taxon>
    </lineage>
</organism>
<reference evidence="1" key="1">
    <citation type="submission" date="2016-08" db="EMBL/GenBank/DDBJ databases">
        <title>Complete Genome Seqeunce of Paenibacillus sp. BIHB 4019 from tea rhizoplane.</title>
        <authorList>
            <person name="Thakur R."/>
            <person name="Swarnkar M.K."/>
            <person name="Gulati A."/>
        </authorList>
    </citation>
    <scope>NUCLEOTIDE SEQUENCE [LARGE SCALE GENOMIC DNA]</scope>
    <source>
        <strain evidence="1">BIHB4019</strain>
    </source>
</reference>
<sequence length="60" mass="7489">MGAEHLKEFQSLKHEDEMRYMLLLRDVKGMLKERKEEPFMKRLKRRWKKKNQKIQASAWK</sequence>
<dbReference type="EMBL" id="CP016808">
    <property type="protein sequence ID" value="ANY67614.1"/>
    <property type="molecule type" value="Genomic_DNA"/>
</dbReference>
<evidence type="ECO:0000313" key="1">
    <source>
        <dbReference type="EMBL" id="ANY67614.1"/>
    </source>
</evidence>